<evidence type="ECO:0000256" key="1">
    <source>
        <dbReference type="ARBA" id="ARBA00023125"/>
    </source>
</evidence>
<keyword evidence="1" id="KW-0238">DNA-binding</keyword>
<dbReference type="AlphaFoldDB" id="A0A7H8N2P1"/>
<dbReference type="InterPro" id="IPR036388">
    <property type="entry name" value="WH-like_DNA-bd_sf"/>
</dbReference>
<dbReference type="PRINTS" id="PR00038">
    <property type="entry name" value="HTHLUXR"/>
</dbReference>
<dbReference type="SUPFAM" id="SSF46894">
    <property type="entry name" value="C-terminal effector domain of the bipartite response regulators"/>
    <property type="match status" value="1"/>
</dbReference>
<dbReference type="InterPro" id="IPR016032">
    <property type="entry name" value="Sig_transdc_resp-reg_C-effctor"/>
</dbReference>
<gene>
    <name evidence="4" type="ORF">HUT08_03570</name>
</gene>
<evidence type="ECO:0000256" key="2">
    <source>
        <dbReference type="SAM" id="MobiDB-lite"/>
    </source>
</evidence>
<dbReference type="Proteomes" id="UP000509303">
    <property type="component" value="Chromosome"/>
</dbReference>
<dbReference type="RefSeq" id="WP_176160506.1">
    <property type="nucleotide sequence ID" value="NZ_CP054929.1"/>
</dbReference>
<organism evidence="4 5">
    <name type="scientific">Streptomyces buecherae</name>
    <dbReference type="NCBI Taxonomy" id="2763006"/>
    <lineage>
        <taxon>Bacteria</taxon>
        <taxon>Bacillati</taxon>
        <taxon>Actinomycetota</taxon>
        <taxon>Actinomycetes</taxon>
        <taxon>Kitasatosporales</taxon>
        <taxon>Streptomycetaceae</taxon>
        <taxon>Streptomyces</taxon>
    </lineage>
</organism>
<evidence type="ECO:0000313" key="5">
    <source>
        <dbReference type="Proteomes" id="UP000509303"/>
    </source>
</evidence>
<dbReference type="InterPro" id="IPR000792">
    <property type="entry name" value="Tscrpt_reg_LuxR_C"/>
</dbReference>
<name>A0A7H8N2P1_9ACTN</name>
<dbReference type="GO" id="GO:0006355">
    <property type="term" value="P:regulation of DNA-templated transcription"/>
    <property type="evidence" value="ECO:0007669"/>
    <property type="project" value="InterPro"/>
</dbReference>
<feature type="compositionally biased region" description="Basic and acidic residues" evidence="2">
    <location>
        <begin position="1"/>
        <end position="12"/>
    </location>
</feature>
<dbReference type="EMBL" id="CP054929">
    <property type="protein sequence ID" value="QKW48774.1"/>
    <property type="molecule type" value="Genomic_DNA"/>
</dbReference>
<dbReference type="Gene3D" id="1.10.10.10">
    <property type="entry name" value="Winged helix-like DNA-binding domain superfamily/Winged helix DNA-binding domain"/>
    <property type="match status" value="1"/>
</dbReference>
<dbReference type="InterPro" id="IPR039420">
    <property type="entry name" value="WalR-like"/>
</dbReference>
<evidence type="ECO:0000313" key="4">
    <source>
        <dbReference type="EMBL" id="QKW48774.1"/>
    </source>
</evidence>
<feature type="region of interest" description="Disordered" evidence="2">
    <location>
        <begin position="1"/>
        <end position="28"/>
    </location>
</feature>
<protein>
    <submittedName>
        <fullName evidence="4">Helix-turn-helix transcriptional regulator</fullName>
    </submittedName>
</protein>
<dbReference type="SMART" id="SM00421">
    <property type="entry name" value="HTH_LUXR"/>
    <property type="match status" value="1"/>
</dbReference>
<keyword evidence="5" id="KW-1185">Reference proteome</keyword>
<dbReference type="PROSITE" id="PS50043">
    <property type="entry name" value="HTH_LUXR_2"/>
    <property type="match status" value="1"/>
</dbReference>
<evidence type="ECO:0000259" key="3">
    <source>
        <dbReference type="PROSITE" id="PS50043"/>
    </source>
</evidence>
<dbReference type="PANTHER" id="PTHR43214:SF43">
    <property type="entry name" value="TWO-COMPONENT RESPONSE REGULATOR"/>
    <property type="match status" value="1"/>
</dbReference>
<accession>A0A7H8N2P1</accession>
<proteinExistence type="predicted"/>
<dbReference type="CDD" id="cd06170">
    <property type="entry name" value="LuxR_C_like"/>
    <property type="match status" value="1"/>
</dbReference>
<sequence length="347" mass="37974">MSIDSRTPRAVDRPTCACPHPDGADRPTAAEARNAYGTLVRQAMGTPPADAAGAGPLPDGVARWLIERRLLSEDRAAVRSVERALRELVAAQQQRLRSAASSLEAGMRAIDDVLGLLPSTRVDGVHTAEVEFFRDRELFRKRLHEFDALGREEVIVMRMSLPDAKVLDASLVNDLHMLDQGVRWRMVVSPAATRAPSARRYLDTLVARGARLRVATTVPAHFASFDHAVTVLSLGAAPHFEDGDAIVHSPLLALCFQQVFEYGWAAGRPYATDQAGDRSEEEFTAQEREIVNLMALGAKDESIARRLGCSDRTLRRLMTHLMQKLGAASRFEAGARAARLGLLTHDG</sequence>
<feature type="domain" description="HTH luxR-type" evidence="3">
    <location>
        <begin position="276"/>
        <end position="341"/>
    </location>
</feature>
<dbReference type="PANTHER" id="PTHR43214">
    <property type="entry name" value="TWO-COMPONENT RESPONSE REGULATOR"/>
    <property type="match status" value="1"/>
</dbReference>
<dbReference type="GO" id="GO:0003677">
    <property type="term" value="F:DNA binding"/>
    <property type="evidence" value="ECO:0007669"/>
    <property type="project" value="UniProtKB-KW"/>
</dbReference>
<dbReference type="Pfam" id="PF00196">
    <property type="entry name" value="GerE"/>
    <property type="match status" value="1"/>
</dbReference>
<reference evidence="4 5" key="1">
    <citation type="submission" date="2020-06" db="EMBL/GenBank/DDBJ databases">
        <title>Genome mining for natural products.</title>
        <authorList>
            <person name="Zhang B."/>
            <person name="Shi J."/>
            <person name="Ge H."/>
        </authorList>
    </citation>
    <scope>NUCLEOTIDE SEQUENCE [LARGE SCALE GENOMIC DNA]</scope>
    <source>
        <strain evidence="4 5">NA00687</strain>
    </source>
</reference>